<feature type="compositionally biased region" description="Acidic residues" evidence="6">
    <location>
        <begin position="383"/>
        <end position="418"/>
    </location>
</feature>
<feature type="region of interest" description="Disordered" evidence="6">
    <location>
        <begin position="1"/>
        <end position="130"/>
    </location>
</feature>
<gene>
    <name evidence="8" type="ORF">CYLTODRAFT_488369</name>
</gene>
<organism evidence="8 9">
    <name type="scientific">Cylindrobasidium torrendii FP15055 ss-10</name>
    <dbReference type="NCBI Taxonomy" id="1314674"/>
    <lineage>
        <taxon>Eukaryota</taxon>
        <taxon>Fungi</taxon>
        <taxon>Dikarya</taxon>
        <taxon>Basidiomycota</taxon>
        <taxon>Agaricomycotina</taxon>
        <taxon>Agaricomycetes</taxon>
        <taxon>Agaricomycetidae</taxon>
        <taxon>Agaricales</taxon>
        <taxon>Marasmiineae</taxon>
        <taxon>Physalacriaceae</taxon>
        <taxon>Cylindrobasidium</taxon>
    </lineage>
</organism>
<keyword evidence="9" id="KW-1185">Reference proteome</keyword>
<dbReference type="InterPro" id="IPR017907">
    <property type="entry name" value="Znf_RING_CS"/>
</dbReference>
<keyword evidence="1" id="KW-0479">Metal-binding</keyword>
<evidence type="ECO:0000256" key="5">
    <source>
        <dbReference type="SAM" id="Coils"/>
    </source>
</evidence>
<evidence type="ECO:0000256" key="2">
    <source>
        <dbReference type="ARBA" id="ARBA00022771"/>
    </source>
</evidence>
<feature type="region of interest" description="Disordered" evidence="6">
    <location>
        <begin position="383"/>
        <end position="422"/>
    </location>
</feature>
<proteinExistence type="predicted"/>
<keyword evidence="5" id="KW-0175">Coiled coil</keyword>
<accession>A0A0D7BIN9</accession>
<feature type="compositionally biased region" description="Basic and acidic residues" evidence="6">
    <location>
        <begin position="116"/>
        <end position="128"/>
    </location>
</feature>
<evidence type="ECO:0000256" key="3">
    <source>
        <dbReference type="ARBA" id="ARBA00022833"/>
    </source>
</evidence>
<dbReference type="Pfam" id="PF26609">
    <property type="entry name" value="DUF8191"/>
    <property type="match status" value="1"/>
</dbReference>
<reference evidence="8 9" key="1">
    <citation type="journal article" date="2015" name="Fungal Genet. Biol.">
        <title>Evolution of novel wood decay mechanisms in Agaricales revealed by the genome sequences of Fistulina hepatica and Cylindrobasidium torrendii.</title>
        <authorList>
            <person name="Floudas D."/>
            <person name="Held B.W."/>
            <person name="Riley R."/>
            <person name="Nagy L.G."/>
            <person name="Koehler G."/>
            <person name="Ransdell A.S."/>
            <person name="Younus H."/>
            <person name="Chow J."/>
            <person name="Chiniquy J."/>
            <person name="Lipzen A."/>
            <person name="Tritt A."/>
            <person name="Sun H."/>
            <person name="Haridas S."/>
            <person name="LaButti K."/>
            <person name="Ohm R.A."/>
            <person name="Kues U."/>
            <person name="Blanchette R.A."/>
            <person name="Grigoriev I.V."/>
            <person name="Minto R.E."/>
            <person name="Hibbett D.S."/>
        </authorList>
    </citation>
    <scope>NUCLEOTIDE SEQUENCE [LARGE SCALE GENOMIC DNA]</scope>
    <source>
        <strain evidence="8 9">FP15055 ss-10</strain>
    </source>
</reference>
<evidence type="ECO:0000313" key="8">
    <source>
        <dbReference type="EMBL" id="KIY70100.1"/>
    </source>
</evidence>
<dbReference type="Proteomes" id="UP000054007">
    <property type="component" value="Unassembled WGS sequence"/>
</dbReference>
<dbReference type="PANTHER" id="PTHR15315:SF26">
    <property type="entry name" value="E3 UBIQUITIN-PROTEIN LIGASE NRDP1"/>
    <property type="match status" value="1"/>
</dbReference>
<dbReference type="SMART" id="SM00184">
    <property type="entry name" value="RING"/>
    <property type="match status" value="1"/>
</dbReference>
<dbReference type="AlphaFoldDB" id="A0A0D7BIN9"/>
<evidence type="ECO:0000256" key="4">
    <source>
        <dbReference type="PROSITE-ProRule" id="PRU00175"/>
    </source>
</evidence>
<dbReference type="EMBL" id="KN880473">
    <property type="protein sequence ID" value="KIY70100.1"/>
    <property type="molecule type" value="Genomic_DNA"/>
</dbReference>
<feature type="region of interest" description="Disordered" evidence="6">
    <location>
        <begin position="307"/>
        <end position="336"/>
    </location>
</feature>
<dbReference type="OrthoDB" id="6105938at2759"/>
<dbReference type="PROSITE" id="PS50089">
    <property type="entry name" value="ZF_RING_2"/>
    <property type="match status" value="1"/>
</dbReference>
<protein>
    <recommendedName>
        <fullName evidence="7">RING-type domain-containing protein</fullName>
    </recommendedName>
</protein>
<dbReference type="InterPro" id="IPR001841">
    <property type="entry name" value="Znf_RING"/>
</dbReference>
<feature type="coiled-coil region" evidence="5">
    <location>
        <begin position="141"/>
        <end position="210"/>
    </location>
</feature>
<keyword evidence="2 4" id="KW-0863">Zinc-finger</keyword>
<name>A0A0D7BIN9_9AGAR</name>
<feature type="domain" description="RING-type" evidence="7">
    <location>
        <begin position="220"/>
        <end position="283"/>
    </location>
</feature>
<dbReference type="Pfam" id="PF13923">
    <property type="entry name" value="zf-C3HC4_2"/>
    <property type="match status" value="1"/>
</dbReference>
<dbReference type="SUPFAM" id="SSF57850">
    <property type="entry name" value="RING/U-box"/>
    <property type="match status" value="1"/>
</dbReference>
<dbReference type="STRING" id="1314674.A0A0D7BIN9"/>
<dbReference type="PANTHER" id="PTHR15315">
    <property type="entry name" value="RING FINGER PROTEIN 41, 151"/>
    <property type="match status" value="1"/>
</dbReference>
<evidence type="ECO:0000256" key="1">
    <source>
        <dbReference type="ARBA" id="ARBA00022723"/>
    </source>
</evidence>
<evidence type="ECO:0000259" key="7">
    <source>
        <dbReference type="PROSITE" id="PS50089"/>
    </source>
</evidence>
<dbReference type="PROSITE" id="PS00518">
    <property type="entry name" value="ZF_RING_1"/>
    <property type="match status" value="1"/>
</dbReference>
<keyword evidence="3" id="KW-0862">Zinc</keyword>
<sequence>MSSNRTGRSREVITASSNKRLKTDSGRKKRADTEATAPQDSTNRRKKSRSPSASRRSDPFIPTVAIPKTASKKRLHALVDVPVRSRVAEDDDDDDAMTIDSTMKAPSRVGHSSAKTKKENTRTKDGGDAHATSVYSSALAQAEHERQREKLKLEIEALKKQLHEQKKSAKKQSKALQELKAEHDTGLMARRDQEAELASLKVKKQRADEVLSNIEMAMQCQICMELLLKPFALSPCGHVLCLPCLQEWFRKAPPSADDMDIDPQDLDDPHYIMYRQKSCPCCRATVLHRPVPVFLVKSVASAVIKSKGPGHTSGTPVSRDDGTSTVDSDDVWKGLFPTEDDMLDAEEYDEEDDELPYEALPGGMLEQFAPAWMGTIFSSDDEDYDSYASAEDDSMQGDDDEAGREDDDEDSDDSEDDAGQYVVPIWEPPTVRYRGGSRHSSQYVKMRRRGCTREMISNYGMTYTHAEGLVVYVRSLDPNAAWLPFTEADRDQMSQLYVGWNVELDDEDRGGHDFVRGLLENFNDEPGMFVMNIVGNRTRHITKLVRIDELMSEAETTDSEAEHARL</sequence>
<evidence type="ECO:0000256" key="6">
    <source>
        <dbReference type="SAM" id="MobiDB-lite"/>
    </source>
</evidence>
<dbReference type="InterPro" id="IPR058504">
    <property type="entry name" value="DUF8191"/>
</dbReference>
<evidence type="ECO:0000313" key="9">
    <source>
        <dbReference type="Proteomes" id="UP000054007"/>
    </source>
</evidence>
<dbReference type="InterPro" id="IPR013083">
    <property type="entry name" value="Znf_RING/FYVE/PHD"/>
</dbReference>
<dbReference type="Gene3D" id="3.30.40.10">
    <property type="entry name" value="Zinc/RING finger domain, C3HC4 (zinc finger)"/>
    <property type="match status" value="1"/>
</dbReference>
<dbReference type="GO" id="GO:0008270">
    <property type="term" value="F:zinc ion binding"/>
    <property type="evidence" value="ECO:0007669"/>
    <property type="project" value="UniProtKB-KW"/>
</dbReference>